<feature type="domain" description="RNA polymerase sigma-70 region 2" evidence="7">
    <location>
        <begin position="29"/>
        <end position="97"/>
    </location>
</feature>
<keyword evidence="4 6" id="KW-0238">DNA-binding</keyword>
<feature type="domain" description="RNA polymerase sigma factor 70 region 4 type 2" evidence="8">
    <location>
        <begin position="127"/>
        <end position="179"/>
    </location>
</feature>
<dbReference type="SUPFAM" id="SSF88659">
    <property type="entry name" value="Sigma3 and sigma4 domains of RNA polymerase sigma factors"/>
    <property type="match status" value="1"/>
</dbReference>
<dbReference type="PANTHER" id="PTHR43133">
    <property type="entry name" value="RNA POLYMERASE ECF-TYPE SIGMA FACTO"/>
    <property type="match status" value="1"/>
</dbReference>
<dbReference type="Pfam" id="PF04542">
    <property type="entry name" value="Sigma70_r2"/>
    <property type="match status" value="1"/>
</dbReference>
<dbReference type="Gene3D" id="1.10.1740.10">
    <property type="match status" value="1"/>
</dbReference>
<evidence type="ECO:0000259" key="7">
    <source>
        <dbReference type="Pfam" id="PF04542"/>
    </source>
</evidence>
<dbReference type="Gene3D" id="1.10.10.10">
    <property type="entry name" value="Winged helix-like DNA-binding domain superfamily/Winged helix DNA-binding domain"/>
    <property type="match status" value="1"/>
</dbReference>
<dbReference type="PROSITE" id="PS01063">
    <property type="entry name" value="SIGMA70_ECF"/>
    <property type="match status" value="1"/>
</dbReference>
<dbReference type="InterPro" id="IPR014284">
    <property type="entry name" value="RNA_pol_sigma-70_dom"/>
</dbReference>
<dbReference type="GO" id="GO:0016987">
    <property type="term" value="F:sigma factor activity"/>
    <property type="evidence" value="ECO:0007669"/>
    <property type="project" value="UniProtKB-KW"/>
</dbReference>
<keyword evidence="2 6" id="KW-0805">Transcription regulation</keyword>
<protein>
    <recommendedName>
        <fullName evidence="6">RNA polymerase sigma factor</fullName>
    </recommendedName>
</protein>
<organism evidence="9">
    <name type="scientific">Acidicaldus sp</name>
    <dbReference type="NCBI Taxonomy" id="1872105"/>
    <lineage>
        <taxon>Bacteria</taxon>
        <taxon>Pseudomonadati</taxon>
        <taxon>Pseudomonadota</taxon>
        <taxon>Alphaproteobacteria</taxon>
        <taxon>Acetobacterales</taxon>
        <taxon>Acetobacteraceae</taxon>
        <taxon>Acidicaldus</taxon>
    </lineage>
</organism>
<dbReference type="AlphaFoldDB" id="A0A8J4HBK8"/>
<sequence>MTDMPEEASYEALIRAVATSRDRAAFAALFSHYAPRVKAFLQRRGADTAQAEELAQETLLAVWRKADQFDPRRATAAAWIFAIARNLRIDVLRRTRRAVPALAPDPTDDPPPSMPADAFLIADQRARRLREAIAALPAEQSEALRLAYFDERSHSEMESALAIPLGTVKSRLRLALARLRAALGEDA</sequence>
<evidence type="ECO:0000256" key="5">
    <source>
        <dbReference type="ARBA" id="ARBA00023163"/>
    </source>
</evidence>
<dbReference type="InterPro" id="IPR013324">
    <property type="entry name" value="RNA_pol_sigma_r3/r4-like"/>
</dbReference>
<dbReference type="InterPro" id="IPR039425">
    <property type="entry name" value="RNA_pol_sigma-70-like"/>
</dbReference>
<evidence type="ECO:0000313" key="9">
    <source>
        <dbReference type="EMBL" id="HGC42901.1"/>
    </source>
</evidence>
<name>A0A8J4HBK8_9PROT</name>
<dbReference type="InterPro" id="IPR013249">
    <property type="entry name" value="RNA_pol_sigma70_r4_t2"/>
</dbReference>
<comment type="caution">
    <text evidence="9">The sequence shown here is derived from an EMBL/GenBank/DDBJ whole genome shotgun (WGS) entry which is preliminary data.</text>
</comment>
<keyword evidence="3 6" id="KW-0731">Sigma factor</keyword>
<gene>
    <name evidence="9" type="ORF">ENY07_06740</name>
</gene>
<evidence type="ECO:0000259" key="8">
    <source>
        <dbReference type="Pfam" id="PF08281"/>
    </source>
</evidence>
<dbReference type="SUPFAM" id="SSF88946">
    <property type="entry name" value="Sigma2 domain of RNA polymerase sigma factors"/>
    <property type="match status" value="1"/>
</dbReference>
<evidence type="ECO:0000256" key="2">
    <source>
        <dbReference type="ARBA" id="ARBA00023015"/>
    </source>
</evidence>
<comment type="similarity">
    <text evidence="1 6">Belongs to the sigma-70 factor family. ECF subfamily.</text>
</comment>
<dbReference type="EMBL" id="DTQM01000126">
    <property type="protein sequence ID" value="HGC42901.1"/>
    <property type="molecule type" value="Genomic_DNA"/>
</dbReference>
<evidence type="ECO:0000256" key="6">
    <source>
        <dbReference type="RuleBase" id="RU000716"/>
    </source>
</evidence>
<evidence type="ECO:0000256" key="3">
    <source>
        <dbReference type="ARBA" id="ARBA00023082"/>
    </source>
</evidence>
<evidence type="ECO:0000256" key="1">
    <source>
        <dbReference type="ARBA" id="ARBA00010641"/>
    </source>
</evidence>
<dbReference type="InterPro" id="IPR007627">
    <property type="entry name" value="RNA_pol_sigma70_r2"/>
</dbReference>
<dbReference type="NCBIfam" id="TIGR02937">
    <property type="entry name" value="sigma70-ECF"/>
    <property type="match status" value="1"/>
</dbReference>
<dbReference type="InterPro" id="IPR000838">
    <property type="entry name" value="RNA_pol_sigma70_ECF_CS"/>
</dbReference>
<dbReference type="GO" id="GO:0003677">
    <property type="term" value="F:DNA binding"/>
    <property type="evidence" value="ECO:0007669"/>
    <property type="project" value="UniProtKB-KW"/>
</dbReference>
<accession>A0A8J4HBK8</accession>
<dbReference type="PANTHER" id="PTHR43133:SF62">
    <property type="entry name" value="RNA POLYMERASE SIGMA FACTOR SIGZ"/>
    <property type="match status" value="1"/>
</dbReference>
<keyword evidence="5 6" id="KW-0804">Transcription</keyword>
<dbReference type="InterPro" id="IPR036388">
    <property type="entry name" value="WH-like_DNA-bd_sf"/>
</dbReference>
<proteinExistence type="inferred from homology"/>
<dbReference type="GO" id="GO:0006352">
    <property type="term" value="P:DNA-templated transcription initiation"/>
    <property type="evidence" value="ECO:0007669"/>
    <property type="project" value="InterPro"/>
</dbReference>
<dbReference type="Pfam" id="PF08281">
    <property type="entry name" value="Sigma70_r4_2"/>
    <property type="match status" value="1"/>
</dbReference>
<reference evidence="9" key="1">
    <citation type="journal article" date="2020" name="mSystems">
        <title>Genome- and Community-Level Interaction Insights into Carbon Utilization and Element Cycling Functions of Hydrothermarchaeota in Hydrothermal Sediment.</title>
        <authorList>
            <person name="Zhou Z."/>
            <person name="Liu Y."/>
            <person name="Xu W."/>
            <person name="Pan J."/>
            <person name="Luo Z.H."/>
            <person name="Li M."/>
        </authorList>
    </citation>
    <scope>NUCLEOTIDE SEQUENCE</scope>
    <source>
        <strain evidence="9">SpSt-997</strain>
    </source>
</reference>
<dbReference type="InterPro" id="IPR013325">
    <property type="entry name" value="RNA_pol_sigma_r2"/>
</dbReference>
<evidence type="ECO:0000256" key="4">
    <source>
        <dbReference type="ARBA" id="ARBA00023125"/>
    </source>
</evidence>